<accession>A0A7J7NGH7</accession>
<dbReference type="AlphaFoldDB" id="A0A7J7NGH7"/>
<protein>
    <submittedName>
        <fullName evidence="1">Uncharacterized protein</fullName>
    </submittedName>
</protein>
<dbReference type="Proteomes" id="UP000541444">
    <property type="component" value="Unassembled WGS sequence"/>
</dbReference>
<comment type="caution">
    <text evidence="1">The sequence shown here is derived from an EMBL/GenBank/DDBJ whole genome shotgun (WGS) entry which is preliminary data.</text>
</comment>
<proteinExistence type="predicted"/>
<name>A0A7J7NGH7_9MAGN</name>
<sequence length="293" mass="34170">MNIDGVPFVPEKGFYQPSTETTWEAYQALISIMAEYTRQSPPVVICSLADEVLSVLKSPNLWNIIDKKSEIDNLISPRVPMSYHIFEQLVLIGHNITDYVSDHLYEYSSGTNTMDGLFPLEKEFYQPRTDHTLMIYKMLLNIVDNQLGFQRCDTRCFIANEVLSILKNKNIYNVDIKKDSIEKLLSWISGDTFDMLLYIEGGITDYERCDEVYPSTLFKRNKRLDWEATTWEDYYKVTVSNKENDDFSSDFNEKLVLSHNDDNVEVEFVDKGVDEDGNRDMKLIDTDEEWEFV</sequence>
<organism evidence="1 2">
    <name type="scientific">Kingdonia uniflora</name>
    <dbReference type="NCBI Taxonomy" id="39325"/>
    <lineage>
        <taxon>Eukaryota</taxon>
        <taxon>Viridiplantae</taxon>
        <taxon>Streptophyta</taxon>
        <taxon>Embryophyta</taxon>
        <taxon>Tracheophyta</taxon>
        <taxon>Spermatophyta</taxon>
        <taxon>Magnoliopsida</taxon>
        <taxon>Ranunculales</taxon>
        <taxon>Circaeasteraceae</taxon>
        <taxon>Kingdonia</taxon>
    </lineage>
</organism>
<dbReference type="OrthoDB" id="5575at2759"/>
<keyword evidence="2" id="KW-1185">Reference proteome</keyword>
<gene>
    <name evidence="1" type="ORF">GIB67_008714</name>
</gene>
<dbReference type="EMBL" id="JACGCM010000802">
    <property type="protein sequence ID" value="KAF6166286.1"/>
    <property type="molecule type" value="Genomic_DNA"/>
</dbReference>
<evidence type="ECO:0000313" key="2">
    <source>
        <dbReference type="Proteomes" id="UP000541444"/>
    </source>
</evidence>
<evidence type="ECO:0000313" key="1">
    <source>
        <dbReference type="EMBL" id="KAF6166286.1"/>
    </source>
</evidence>
<reference evidence="1 2" key="1">
    <citation type="journal article" date="2020" name="IScience">
        <title>Genome Sequencing of the Endangered Kingdonia uniflora (Circaeasteraceae, Ranunculales) Reveals Potential Mechanisms of Evolutionary Specialization.</title>
        <authorList>
            <person name="Sun Y."/>
            <person name="Deng T."/>
            <person name="Zhang A."/>
            <person name="Moore M.J."/>
            <person name="Landis J.B."/>
            <person name="Lin N."/>
            <person name="Zhang H."/>
            <person name="Zhang X."/>
            <person name="Huang J."/>
            <person name="Zhang X."/>
            <person name="Sun H."/>
            <person name="Wang H."/>
        </authorList>
    </citation>
    <scope>NUCLEOTIDE SEQUENCE [LARGE SCALE GENOMIC DNA]</scope>
    <source>
        <strain evidence="1">TB1705</strain>
        <tissue evidence="1">Leaf</tissue>
    </source>
</reference>